<name>A0AAW2S5Q6_SESRA</name>
<sequence length="94" mass="9850">MFSKHLRDEHRAATTRPATRSSKWTLSSNDQRGKRSAAALFGSSSKKPRPSPAALPPSGFACFTSTPTPPPPRDLGVGSLRSSSSSPAAGCILI</sequence>
<comment type="caution">
    <text evidence="2">The sequence shown here is derived from an EMBL/GenBank/DDBJ whole genome shotgun (WGS) entry which is preliminary data.</text>
</comment>
<reference evidence="2" key="2">
    <citation type="journal article" date="2024" name="Plant">
        <title>Genomic evolution and insights into agronomic trait innovations of Sesamum species.</title>
        <authorList>
            <person name="Miao H."/>
            <person name="Wang L."/>
            <person name="Qu L."/>
            <person name="Liu H."/>
            <person name="Sun Y."/>
            <person name="Le M."/>
            <person name="Wang Q."/>
            <person name="Wei S."/>
            <person name="Zheng Y."/>
            <person name="Lin W."/>
            <person name="Duan Y."/>
            <person name="Cao H."/>
            <person name="Xiong S."/>
            <person name="Wang X."/>
            <person name="Wei L."/>
            <person name="Li C."/>
            <person name="Ma Q."/>
            <person name="Ju M."/>
            <person name="Zhao R."/>
            <person name="Li G."/>
            <person name="Mu C."/>
            <person name="Tian Q."/>
            <person name="Mei H."/>
            <person name="Zhang T."/>
            <person name="Gao T."/>
            <person name="Zhang H."/>
        </authorList>
    </citation>
    <scope>NUCLEOTIDE SEQUENCE</scope>
    <source>
        <strain evidence="2">G02</strain>
    </source>
</reference>
<accession>A0AAW2S5Q6</accession>
<evidence type="ECO:0000256" key="1">
    <source>
        <dbReference type="SAM" id="MobiDB-lite"/>
    </source>
</evidence>
<feature type="compositionally biased region" description="Polar residues" evidence="1">
    <location>
        <begin position="16"/>
        <end position="30"/>
    </location>
</feature>
<gene>
    <name evidence="2" type="ORF">Sradi_2653200</name>
</gene>
<feature type="region of interest" description="Disordered" evidence="1">
    <location>
        <begin position="1"/>
        <end position="94"/>
    </location>
</feature>
<dbReference type="EMBL" id="JACGWJ010000011">
    <property type="protein sequence ID" value="KAL0387714.1"/>
    <property type="molecule type" value="Genomic_DNA"/>
</dbReference>
<feature type="compositionally biased region" description="Basic and acidic residues" evidence="1">
    <location>
        <begin position="1"/>
        <end position="12"/>
    </location>
</feature>
<evidence type="ECO:0000313" key="2">
    <source>
        <dbReference type="EMBL" id="KAL0387714.1"/>
    </source>
</evidence>
<reference evidence="2" key="1">
    <citation type="submission" date="2020-06" db="EMBL/GenBank/DDBJ databases">
        <authorList>
            <person name="Li T."/>
            <person name="Hu X."/>
            <person name="Zhang T."/>
            <person name="Song X."/>
            <person name="Zhang H."/>
            <person name="Dai N."/>
            <person name="Sheng W."/>
            <person name="Hou X."/>
            <person name="Wei L."/>
        </authorList>
    </citation>
    <scope>NUCLEOTIDE SEQUENCE</scope>
    <source>
        <strain evidence="2">G02</strain>
        <tissue evidence="2">Leaf</tissue>
    </source>
</reference>
<organism evidence="2">
    <name type="scientific">Sesamum radiatum</name>
    <name type="common">Black benniseed</name>
    <dbReference type="NCBI Taxonomy" id="300843"/>
    <lineage>
        <taxon>Eukaryota</taxon>
        <taxon>Viridiplantae</taxon>
        <taxon>Streptophyta</taxon>
        <taxon>Embryophyta</taxon>
        <taxon>Tracheophyta</taxon>
        <taxon>Spermatophyta</taxon>
        <taxon>Magnoliopsida</taxon>
        <taxon>eudicotyledons</taxon>
        <taxon>Gunneridae</taxon>
        <taxon>Pentapetalae</taxon>
        <taxon>asterids</taxon>
        <taxon>lamiids</taxon>
        <taxon>Lamiales</taxon>
        <taxon>Pedaliaceae</taxon>
        <taxon>Sesamum</taxon>
    </lineage>
</organism>
<proteinExistence type="predicted"/>
<dbReference type="AlphaFoldDB" id="A0AAW2S5Q6"/>
<protein>
    <submittedName>
        <fullName evidence="2">Uncharacterized protein</fullName>
    </submittedName>
</protein>